<sequence>MFSDIKVTPNRCTLSYLDGGFFIAVNTLISVIGSSGNIFVCLTVLFTPSLRVVSNYCIVNLAVADLVVTILTQPLVISILVGKLDGKCYVRAEHAARFIGNLSCAVSILTLATMSFDRCFVILKPMKYKTIVTPTFLKSILASYWFSALIVPALDAFVEDKLVYIYFILSGIIVMYSVVIICYSAIFITVQKQNSLRQRELQNHQAGNREKDKRLAKTIALVIGFFTIFWMPFGYHIATSPQKNYGVSYIAPVTASFANSAINPIIYFYRNKGFRDALIRIIIKNCRFRRNTVTPLHISLQKTRITHDHENNL</sequence>
<keyword evidence="2" id="KW-1003">Cell membrane</keyword>
<evidence type="ECO:0000256" key="2">
    <source>
        <dbReference type="ARBA" id="ARBA00022475"/>
    </source>
</evidence>
<dbReference type="InterPro" id="IPR000276">
    <property type="entry name" value="GPCR_Rhodpsn"/>
</dbReference>
<dbReference type="EMBL" id="MU826844">
    <property type="protein sequence ID" value="KAJ7371585.1"/>
    <property type="molecule type" value="Genomic_DNA"/>
</dbReference>
<keyword evidence="9 10" id="KW-0807">Transducer</keyword>
<feature type="transmembrane region" description="Helical" evidence="11">
    <location>
        <begin position="20"/>
        <end position="46"/>
    </location>
</feature>
<organism evidence="13 14">
    <name type="scientific">Desmophyllum pertusum</name>
    <dbReference type="NCBI Taxonomy" id="174260"/>
    <lineage>
        <taxon>Eukaryota</taxon>
        <taxon>Metazoa</taxon>
        <taxon>Cnidaria</taxon>
        <taxon>Anthozoa</taxon>
        <taxon>Hexacorallia</taxon>
        <taxon>Scleractinia</taxon>
        <taxon>Caryophylliina</taxon>
        <taxon>Caryophylliidae</taxon>
        <taxon>Desmophyllum</taxon>
    </lineage>
</organism>
<dbReference type="Proteomes" id="UP001163046">
    <property type="component" value="Unassembled WGS sequence"/>
</dbReference>
<feature type="domain" description="G-protein coupled receptors family 1 profile" evidence="12">
    <location>
        <begin position="36"/>
        <end position="267"/>
    </location>
</feature>
<dbReference type="PROSITE" id="PS50262">
    <property type="entry name" value="G_PROTEIN_RECEP_F1_2"/>
    <property type="match status" value="1"/>
</dbReference>
<keyword evidence="8" id="KW-0325">Glycoprotein</keyword>
<proteinExistence type="inferred from homology"/>
<feature type="transmembrane region" description="Helical" evidence="11">
    <location>
        <begin position="58"/>
        <end position="82"/>
    </location>
</feature>
<evidence type="ECO:0000256" key="7">
    <source>
        <dbReference type="ARBA" id="ARBA00023170"/>
    </source>
</evidence>
<dbReference type="PROSITE" id="PS00237">
    <property type="entry name" value="G_PROTEIN_RECEP_F1_1"/>
    <property type="match status" value="1"/>
</dbReference>
<feature type="transmembrane region" description="Helical" evidence="11">
    <location>
        <begin position="218"/>
        <end position="237"/>
    </location>
</feature>
<evidence type="ECO:0000256" key="11">
    <source>
        <dbReference type="SAM" id="Phobius"/>
    </source>
</evidence>
<dbReference type="OrthoDB" id="10044919at2759"/>
<feature type="transmembrane region" description="Helical" evidence="11">
    <location>
        <begin position="249"/>
        <end position="269"/>
    </location>
</feature>
<dbReference type="CDD" id="cd00637">
    <property type="entry name" value="7tm_classA_rhodopsin-like"/>
    <property type="match status" value="1"/>
</dbReference>
<dbReference type="AlphaFoldDB" id="A0A9W9YY67"/>
<name>A0A9W9YY67_9CNID</name>
<dbReference type="SUPFAM" id="SSF81321">
    <property type="entry name" value="Family A G protein-coupled receptor-like"/>
    <property type="match status" value="1"/>
</dbReference>
<accession>A0A9W9YY67</accession>
<evidence type="ECO:0000313" key="13">
    <source>
        <dbReference type="EMBL" id="KAJ7371585.1"/>
    </source>
</evidence>
<dbReference type="PANTHER" id="PTHR24246:SF27">
    <property type="entry name" value="ADENOSINE RECEPTOR, ISOFORM A"/>
    <property type="match status" value="1"/>
</dbReference>
<keyword evidence="5 10" id="KW-0297">G-protein coupled receptor</keyword>
<evidence type="ECO:0000256" key="10">
    <source>
        <dbReference type="RuleBase" id="RU000688"/>
    </source>
</evidence>
<comment type="similarity">
    <text evidence="10">Belongs to the G-protein coupled receptor 1 family.</text>
</comment>
<evidence type="ECO:0000256" key="9">
    <source>
        <dbReference type="ARBA" id="ARBA00023224"/>
    </source>
</evidence>
<keyword evidence="3 10" id="KW-0812">Transmembrane</keyword>
<dbReference type="InterPro" id="IPR017452">
    <property type="entry name" value="GPCR_Rhodpsn_7TM"/>
</dbReference>
<evidence type="ECO:0000256" key="8">
    <source>
        <dbReference type="ARBA" id="ARBA00023180"/>
    </source>
</evidence>
<evidence type="ECO:0000256" key="6">
    <source>
        <dbReference type="ARBA" id="ARBA00023136"/>
    </source>
</evidence>
<dbReference type="Gene3D" id="1.20.1070.10">
    <property type="entry name" value="Rhodopsin 7-helix transmembrane proteins"/>
    <property type="match status" value="1"/>
</dbReference>
<comment type="caution">
    <text evidence="13">The sequence shown here is derived from an EMBL/GenBank/DDBJ whole genome shotgun (WGS) entry which is preliminary data.</text>
</comment>
<feature type="transmembrane region" description="Helical" evidence="11">
    <location>
        <begin position="164"/>
        <end position="190"/>
    </location>
</feature>
<evidence type="ECO:0000259" key="12">
    <source>
        <dbReference type="PROSITE" id="PS50262"/>
    </source>
</evidence>
<dbReference type="PRINTS" id="PR00237">
    <property type="entry name" value="GPCRRHODOPSN"/>
</dbReference>
<dbReference type="GO" id="GO:0004930">
    <property type="term" value="F:G protein-coupled receptor activity"/>
    <property type="evidence" value="ECO:0007669"/>
    <property type="project" value="UniProtKB-KW"/>
</dbReference>
<keyword evidence="14" id="KW-1185">Reference proteome</keyword>
<feature type="transmembrane region" description="Helical" evidence="11">
    <location>
        <begin position="136"/>
        <end position="158"/>
    </location>
</feature>
<evidence type="ECO:0000313" key="14">
    <source>
        <dbReference type="Proteomes" id="UP001163046"/>
    </source>
</evidence>
<evidence type="ECO:0000256" key="1">
    <source>
        <dbReference type="ARBA" id="ARBA00004651"/>
    </source>
</evidence>
<protein>
    <submittedName>
        <fullName evidence="13">Melanocortin receptor 5</fullName>
    </submittedName>
</protein>
<evidence type="ECO:0000256" key="3">
    <source>
        <dbReference type="ARBA" id="ARBA00022692"/>
    </source>
</evidence>
<gene>
    <name evidence="13" type="primary">MC5R_11</name>
    <name evidence="13" type="ORF">OS493_024260</name>
</gene>
<dbReference type="Pfam" id="PF00001">
    <property type="entry name" value="7tm_1"/>
    <property type="match status" value="2"/>
</dbReference>
<evidence type="ECO:0000256" key="4">
    <source>
        <dbReference type="ARBA" id="ARBA00022989"/>
    </source>
</evidence>
<evidence type="ECO:0000256" key="5">
    <source>
        <dbReference type="ARBA" id="ARBA00023040"/>
    </source>
</evidence>
<keyword evidence="6 11" id="KW-0472">Membrane</keyword>
<comment type="subcellular location">
    <subcellularLocation>
        <location evidence="1">Cell membrane</location>
        <topology evidence="1">Multi-pass membrane protein</topology>
    </subcellularLocation>
</comment>
<keyword evidence="4 11" id="KW-1133">Transmembrane helix</keyword>
<feature type="transmembrane region" description="Helical" evidence="11">
    <location>
        <begin position="94"/>
        <end position="116"/>
    </location>
</feature>
<dbReference type="GO" id="GO:0005886">
    <property type="term" value="C:plasma membrane"/>
    <property type="evidence" value="ECO:0007669"/>
    <property type="project" value="UniProtKB-SubCell"/>
</dbReference>
<dbReference type="SMART" id="SM01381">
    <property type="entry name" value="7TM_GPCR_Srsx"/>
    <property type="match status" value="1"/>
</dbReference>
<keyword evidence="7 10" id="KW-0675">Receptor</keyword>
<reference evidence="13" key="1">
    <citation type="submission" date="2023-01" db="EMBL/GenBank/DDBJ databases">
        <title>Genome assembly of the deep-sea coral Lophelia pertusa.</title>
        <authorList>
            <person name="Herrera S."/>
            <person name="Cordes E."/>
        </authorList>
    </citation>
    <scope>NUCLEOTIDE SEQUENCE</scope>
    <source>
        <strain evidence="13">USNM1676648</strain>
        <tissue evidence="13">Polyp</tissue>
    </source>
</reference>
<dbReference type="PANTHER" id="PTHR24246">
    <property type="entry name" value="OLFACTORY RECEPTOR AND ADENOSINE RECEPTOR"/>
    <property type="match status" value="1"/>
</dbReference>